<dbReference type="NCBIfam" id="TIGR00115">
    <property type="entry name" value="tig"/>
    <property type="match status" value="1"/>
</dbReference>
<dbReference type="SUPFAM" id="SSF54534">
    <property type="entry name" value="FKBP-like"/>
    <property type="match status" value="1"/>
</dbReference>
<accession>A0A542ZH37</accession>
<dbReference type="PANTHER" id="PTHR30560:SF3">
    <property type="entry name" value="TRIGGER FACTOR-LIKE PROTEIN TIG, CHLOROPLASTIC"/>
    <property type="match status" value="1"/>
</dbReference>
<dbReference type="InterPro" id="IPR001179">
    <property type="entry name" value="PPIase_FKBP_dom"/>
</dbReference>
<dbReference type="GO" id="GO:0051301">
    <property type="term" value="P:cell division"/>
    <property type="evidence" value="ECO:0007669"/>
    <property type="project" value="UniProtKB-KW"/>
</dbReference>
<dbReference type="SUPFAM" id="SSF109998">
    <property type="entry name" value="Triger factor/SurA peptide-binding domain-like"/>
    <property type="match status" value="1"/>
</dbReference>
<dbReference type="PIRSF" id="PIRSF003095">
    <property type="entry name" value="Trigger_factor"/>
    <property type="match status" value="1"/>
</dbReference>
<evidence type="ECO:0000256" key="3">
    <source>
        <dbReference type="ARBA" id="ARBA00013194"/>
    </source>
</evidence>
<feature type="domain" description="PPIase FKBP-type" evidence="12">
    <location>
        <begin position="159"/>
        <end position="218"/>
    </location>
</feature>
<evidence type="ECO:0000256" key="9">
    <source>
        <dbReference type="ARBA" id="ARBA00023306"/>
    </source>
</evidence>
<comment type="domain">
    <text evidence="11">Consists of 3 domains; the N-terminus binds the ribosome, the middle domain has PPIase activity, while the C-terminus has intrinsic chaperone activity on its own.</text>
</comment>
<feature type="domain" description="Trigger factor ribosome-binding bacterial" evidence="13">
    <location>
        <begin position="1"/>
        <end position="146"/>
    </location>
</feature>
<gene>
    <name evidence="11" type="primary">tig</name>
    <name evidence="15" type="ORF">FB474_1058</name>
</gene>
<evidence type="ECO:0000256" key="1">
    <source>
        <dbReference type="ARBA" id="ARBA00000971"/>
    </source>
</evidence>
<feature type="domain" description="Trigger factor C-terminal" evidence="14">
    <location>
        <begin position="258"/>
        <end position="402"/>
    </location>
</feature>
<comment type="catalytic activity">
    <reaction evidence="1 11">
        <text>[protein]-peptidylproline (omega=180) = [protein]-peptidylproline (omega=0)</text>
        <dbReference type="Rhea" id="RHEA:16237"/>
        <dbReference type="Rhea" id="RHEA-COMP:10747"/>
        <dbReference type="Rhea" id="RHEA-COMP:10748"/>
        <dbReference type="ChEBI" id="CHEBI:83833"/>
        <dbReference type="ChEBI" id="CHEBI:83834"/>
        <dbReference type="EC" id="5.2.1.8"/>
    </reaction>
</comment>
<dbReference type="InterPro" id="IPR046357">
    <property type="entry name" value="PPIase_dom_sf"/>
</dbReference>
<dbReference type="InterPro" id="IPR005215">
    <property type="entry name" value="Trig_fac"/>
</dbReference>
<dbReference type="EMBL" id="VFOQ01000001">
    <property type="protein sequence ID" value="TQL59692.1"/>
    <property type="molecule type" value="Genomic_DNA"/>
</dbReference>
<evidence type="ECO:0000256" key="4">
    <source>
        <dbReference type="ARBA" id="ARBA00016902"/>
    </source>
</evidence>
<dbReference type="InterPro" id="IPR037041">
    <property type="entry name" value="Trigger_fac_C_sf"/>
</dbReference>
<dbReference type="Gene3D" id="3.30.70.1050">
    <property type="entry name" value="Trigger factor ribosome-binding domain"/>
    <property type="match status" value="1"/>
</dbReference>
<dbReference type="InterPro" id="IPR008881">
    <property type="entry name" value="Trigger_fac_ribosome-bd_bac"/>
</dbReference>
<dbReference type="Gene3D" id="1.10.3120.10">
    <property type="entry name" value="Trigger factor, C-terminal domain"/>
    <property type="match status" value="1"/>
</dbReference>
<keyword evidence="5 11" id="KW-0132">Cell division</keyword>
<comment type="caution">
    <text evidence="15">The sequence shown here is derived from an EMBL/GenBank/DDBJ whole genome shotgun (WGS) entry which is preliminary data.</text>
</comment>
<proteinExistence type="inferred from homology"/>
<comment type="similarity">
    <text evidence="2 11">Belongs to the FKBP-type PPIase family. Tig subfamily.</text>
</comment>
<dbReference type="GO" id="GO:0003755">
    <property type="term" value="F:peptidyl-prolyl cis-trans isomerase activity"/>
    <property type="evidence" value="ECO:0007669"/>
    <property type="project" value="UniProtKB-UniRule"/>
</dbReference>
<evidence type="ECO:0000256" key="5">
    <source>
        <dbReference type="ARBA" id="ARBA00022618"/>
    </source>
</evidence>
<dbReference type="EC" id="5.2.1.8" evidence="3 11"/>
<evidence type="ECO:0000259" key="13">
    <source>
        <dbReference type="Pfam" id="PF05697"/>
    </source>
</evidence>
<evidence type="ECO:0000256" key="10">
    <source>
        <dbReference type="ARBA" id="ARBA00029986"/>
    </source>
</evidence>
<dbReference type="InterPro" id="IPR036611">
    <property type="entry name" value="Trigger_fac_ribosome-bd_sf"/>
</dbReference>
<dbReference type="Gene3D" id="3.10.50.40">
    <property type="match status" value="1"/>
</dbReference>
<dbReference type="Pfam" id="PF00254">
    <property type="entry name" value="FKBP_C"/>
    <property type="match status" value="1"/>
</dbReference>
<dbReference type="Pfam" id="PF05698">
    <property type="entry name" value="Trigger_C"/>
    <property type="match status" value="1"/>
</dbReference>
<dbReference type="GO" id="GO:0043022">
    <property type="term" value="F:ribosome binding"/>
    <property type="evidence" value="ECO:0007669"/>
    <property type="project" value="TreeGrafter"/>
</dbReference>
<dbReference type="Pfam" id="PF05697">
    <property type="entry name" value="Trigger_N"/>
    <property type="match status" value="1"/>
</dbReference>
<keyword evidence="11" id="KW-0963">Cytoplasm</keyword>
<dbReference type="GO" id="GO:0043335">
    <property type="term" value="P:protein unfolding"/>
    <property type="evidence" value="ECO:0007669"/>
    <property type="project" value="TreeGrafter"/>
</dbReference>
<evidence type="ECO:0000256" key="8">
    <source>
        <dbReference type="ARBA" id="ARBA00023235"/>
    </source>
</evidence>
<evidence type="ECO:0000256" key="2">
    <source>
        <dbReference type="ARBA" id="ARBA00005464"/>
    </source>
</evidence>
<keyword evidence="9 11" id="KW-0131">Cell cycle</keyword>
<name>A0A542ZH37_9MICO</name>
<evidence type="ECO:0000256" key="11">
    <source>
        <dbReference type="HAMAP-Rule" id="MF_00303"/>
    </source>
</evidence>
<dbReference type="InterPro" id="IPR008880">
    <property type="entry name" value="Trigger_fac_C"/>
</dbReference>
<dbReference type="HAMAP" id="MF_00303">
    <property type="entry name" value="Trigger_factor_Tig"/>
    <property type="match status" value="1"/>
</dbReference>
<dbReference type="SUPFAM" id="SSF102735">
    <property type="entry name" value="Trigger factor ribosome-binding domain"/>
    <property type="match status" value="1"/>
</dbReference>
<dbReference type="GO" id="GO:0051083">
    <property type="term" value="P:'de novo' cotranslational protein folding"/>
    <property type="evidence" value="ECO:0007669"/>
    <property type="project" value="TreeGrafter"/>
</dbReference>
<protein>
    <recommendedName>
        <fullName evidence="4 11">Trigger factor</fullName>
        <shortName evidence="11">TF</shortName>
        <ecNumber evidence="3 11">5.2.1.8</ecNumber>
    </recommendedName>
    <alternativeName>
        <fullName evidence="10 11">PPIase</fullName>
    </alternativeName>
</protein>
<dbReference type="GO" id="GO:0005737">
    <property type="term" value="C:cytoplasm"/>
    <property type="evidence" value="ECO:0007669"/>
    <property type="project" value="UniProtKB-SubCell"/>
</dbReference>
<organism evidence="15 16">
    <name type="scientific">Oryzihumus leptocrescens</name>
    <dbReference type="NCBI Taxonomy" id="297536"/>
    <lineage>
        <taxon>Bacteria</taxon>
        <taxon>Bacillati</taxon>
        <taxon>Actinomycetota</taxon>
        <taxon>Actinomycetes</taxon>
        <taxon>Micrococcales</taxon>
        <taxon>Intrasporangiaceae</taxon>
        <taxon>Oryzihumus</taxon>
    </lineage>
</organism>
<evidence type="ECO:0000259" key="14">
    <source>
        <dbReference type="Pfam" id="PF05698"/>
    </source>
</evidence>
<keyword evidence="8 11" id="KW-0413">Isomerase</keyword>
<evidence type="ECO:0000256" key="6">
    <source>
        <dbReference type="ARBA" id="ARBA00023110"/>
    </source>
</evidence>
<sequence length="440" mass="48136">MKSAVETLNPTRVKLTVEVPFEELKPSLDAAYKTIASQISVPGFRQGKVPARIIDQRVGRGAVLQEAVNDALPKFYGQAVEENKVRPLGQPELDVTEVPAEDGQELKFTIEVDVRPEITLPDYEGLAIEVDEVAASDEDVEERLTSLRQRFGTLTGVDREAQTGDFVSIDLTATIGEDEIDAVKGISYEIGTGNMLDGLDEALVGMKAEETKTFTAPLAGGDREGEDAEITVTVQSVKERVLPELDDDFAQLASEFDTLEELKADVTAQAERAKKFEQGVQARDKVLEHLLDNTEIPVPDALVEAEVHSHLENENRLEDDEHRAEVQESARKALRAQFLLDAIVEKEEVSVGQPELIEYLVMSASQYGMDPNEFAKAVDEAGQIPAMVAEVARRKALATVLEKAAVKDTAGNEVDLNELNVELADTTGEAIEDHEGHDHA</sequence>
<comment type="function">
    <text evidence="11">Involved in protein export. Acts as a chaperone by maintaining the newly synthesized protein in an open conformation. Functions as a peptidyl-prolyl cis-trans isomerase.</text>
</comment>
<dbReference type="OrthoDB" id="9767721at2"/>
<dbReference type="FunFam" id="3.30.70.1050:FF:000003">
    <property type="entry name" value="Trigger factor"/>
    <property type="match status" value="1"/>
</dbReference>
<dbReference type="PANTHER" id="PTHR30560">
    <property type="entry name" value="TRIGGER FACTOR CHAPERONE AND PEPTIDYL-PROLYL CIS/TRANS ISOMERASE"/>
    <property type="match status" value="1"/>
</dbReference>
<comment type="subcellular location">
    <subcellularLocation>
        <location evidence="11">Cytoplasm</location>
    </subcellularLocation>
    <text evidence="11">About half TF is bound to the ribosome near the polypeptide exit tunnel while the other half is free in the cytoplasm.</text>
</comment>
<dbReference type="GO" id="GO:0015031">
    <property type="term" value="P:protein transport"/>
    <property type="evidence" value="ECO:0007669"/>
    <property type="project" value="UniProtKB-UniRule"/>
</dbReference>
<dbReference type="Proteomes" id="UP000319514">
    <property type="component" value="Unassembled WGS sequence"/>
</dbReference>
<reference evidence="15 16" key="1">
    <citation type="submission" date="2019-06" db="EMBL/GenBank/DDBJ databases">
        <title>Sequencing the genomes of 1000 actinobacteria strains.</title>
        <authorList>
            <person name="Klenk H.-P."/>
        </authorList>
    </citation>
    <scope>NUCLEOTIDE SEQUENCE [LARGE SCALE GENOMIC DNA]</scope>
    <source>
        <strain evidence="15 16">DSM 18082</strain>
    </source>
</reference>
<dbReference type="InterPro" id="IPR027304">
    <property type="entry name" value="Trigger_fact/SurA_dom_sf"/>
</dbReference>
<evidence type="ECO:0000259" key="12">
    <source>
        <dbReference type="Pfam" id="PF00254"/>
    </source>
</evidence>
<evidence type="ECO:0000313" key="15">
    <source>
        <dbReference type="EMBL" id="TQL59692.1"/>
    </source>
</evidence>
<dbReference type="GO" id="GO:0044183">
    <property type="term" value="F:protein folding chaperone"/>
    <property type="evidence" value="ECO:0007669"/>
    <property type="project" value="TreeGrafter"/>
</dbReference>
<evidence type="ECO:0000256" key="7">
    <source>
        <dbReference type="ARBA" id="ARBA00023186"/>
    </source>
</evidence>
<keyword evidence="7 11" id="KW-0143">Chaperone</keyword>
<keyword evidence="16" id="KW-1185">Reference proteome</keyword>
<dbReference type="AlphaFoldDB" id="A0A542ZH37"/>
<keyword evidence="6 11" id="KW-0697">Rotamase</keyword>
<dbReference type="RefSeq" id="WP_141787681.1">
    <property type="nucleotide sequence ID" value="NZ_BAAAKX010000004.1"/>
</dbReference>
<evidence type="ECO:0000313" key="16">
    <source>
        <dbReference type="Proteomes" id="UP000319514"/>
    </source>
</evidence>